<proteinExistence type="predicted"/>
<keyword evidence="2" id="KW-1185">Reference proteome</keyword>
<dbReference type="InterPro" id="IPR032710">
    <property type="entry name" value="NTF2-like_dom_sf"/>
</dbReference>
<comment type="caution">
    <text evidence="1">The sequence shown here is derived from an EMBL/GenBank/DDBJ whole genome shotgun (WGS) entry which is preliminary data.</text>
</comment>
<dbReference type="Proteomes" id="UP000517916">
    <property type="component" value="Unassembled WGS sequence"/>
</dbReference>
<evidence type="ECO:0000313" key="2">
    <source>
        <dbReference type="Proteomes" id="UP000517916"/>
    </source>
</evidence>
<protein>
    <submittedName>
        <fullName evidence="1">Ketosteroid isomerase-like protein</fullName>
    </submittedName>
</protein>
<reference evidence="1 2" key="1">
    <citation type="submission" date="2020-08" db="EMBL/GenBank/DDBJ databases">
        <title>Genomic Encyclopedia of Archaeal and Bacterial Type Strains, Phase II (KMG-II): from individual species to whole genera.</title>
        <authorList>
            <person name="Goeker M."/>
        </authorList>
    </citation>
    <scope>NUCLEOTIDE SEQUENCE [LARGE SCALE GENOMIC DNA]</scope>
    <source>
        <strain evidence="1 2">DSM 43850</strain>
    </source>
</reference>
<name>A0ABR6B845_9PSEU</name>
<dbReference type="EMBL" id="JACJID010000001">
    <property type="protein sequence ID" value="MBA8922911.1"/>
    <property type="molecule type" value="Genomic_DNA"/>
</dbReference>
<dbReference type="RefSeq" id="WP_025359441.1">
    <property type="nucleotide sequence ID" value="NZ_BAAABQ010000010.1"/>
</dbReference>
<evidence type="ECO:0000313" key="1">
    <source>
        <dbReference type="EMBL" id="MBA8922911.1"/>
    </source>
</evidence>
<sequence length="110" mass="11803">MPVNLPQPVATFVQAVGAQDPHSLVTAFTEDGVVQDSDGSTFRGHREILGWSIHHMRTQPLDAQVTASHQVDQRTLLVALAVDGLAGGPRDLHLHFTLSGQHIALLTVLA</sequence>
<dbReference type="Gene3D" id="3.10.450.50">
    <property type="match status" value="1"/>
</dbReference>
<dbReference type="SUPFAM" id="SSF54427">
    <property type="entry name" value="NTF2-like"/>
    <property type="match status" value="1"/>
</dbReference>
<gene>
    <name evidence="1" type="ORF">BC739_000108</name>
</gene>
<organism evidence="1 2">
    <name type="scientific">Kutzneria viridogrisea</name>
    <dbReference type="NCBI Taxonomy" id="47990"/>
    <lineage>
        <taxon>Bacteria</taxon>
        <taxon>Bacillati</taxon>
        <taxon>Actinomycetota</taxon>
        <taxon>Actinomycetes</taxon>
        <taxon>Pseudonocardiales</taxon>
        <taxon>Pseudonocardiaceae</taxon>
        <taxon>Kutzneria</taxon>
    </lineage>
</organism>
<accession>A0ABR6B845</accession>